<dbReference type="eggNOG" id="COG1544">
    <property type="taxonomic scope" value="Bacteria"/>
</dbReference>
<evidence type="ECO:0000313" key="1">
    <source>
        <dbReference type="EMBL" id="ADK83131.1"/>
    </source>
</evidence>
<dbReference type="NCBIfam" id="TIGR00741">
    <property type="entry name" value="yfiA"/>
    <property type="match status" value="1"/>
</dbReference>
<evidence type="ECO:0000313" key="2">
    <source>
        <dbReference type="Proteomes" id="UP000002318"/>
    </source>
</evidence>
<gene>
    <name evidence="1" type="ordered locus">Spirs_4049</name>
</gene>
<dbReference type="AlphaFoldDB" id="E1R9G2"/>
<dbReference type="RefSeq" id="WP_013256587.1">
    <property type="nucleotide sequence ID" value="NC_014364.1"/>
</dbReference>
<dbReference type="EMBL" id="CP002116">
    <property type="protein sequence ID" value="ADK83131.1"/>
    <property type="molecule type" value="Genomic_DNA"/>
</dbReference>
<dbReference type="Gene3D" id="3.30.160.100">
    <property type="entry name" value="Ribosome hibernation promotion factor-like"/>
    <property type="match status" value="1"/>
</dbReference>
<sequence>MNLEIKGVHYDVSDSTKEFITKKLERVDFAKEYMVDLAITITKEKPGYTVEASVHFRWGRSSHVAAPPTHELYEGIEQMIDKLEHVVRKEKDRIKDHPKPQDDVIE</sequence>
<dbReference type="SUPFAM" id="SSF69754">
    <property type="entry name" value="Ribosome binding protein Y (YfiA homologue)"/>
    <property type="match status" value="1"/>
</dbReference>
<dbReference type="KEGG" id="ssm:Spirs_4049"/>
<accession>E1R9G2</accession>
<dbReference type="STRING" id="573413.Spirs_4049"/>
<organism evidence="1 2">
    <name type="scientific">Sediminispirochaeta smaragdinae (strain DSM 11293 / JCM 15392 / SEBR 4228)</name>
    <name type="common">Spirochaeta smaragdinae</name>
    <dbReference type="NCBI Taxonomy" id="573413"/>
    <lineage>
        <taxon>Bacteria</taxon>
        <taxon>Pseudomonadati</taxon>
        <taxon>Spirochaetota</taxon>
        <taxon>Spirochaetia</taxon>
        <taxon>Spirochaetales</taxon>
        <taxon>Spirochaetaceae</taxon>
        <taxon>Sediminispirochaeta</taxon>
    </lineage>
</organism>
<proteinExistence type="predicted"/>
<reference evidence="1 2" key="1">
    <citation type="journal article" date="2010" name="Stand. Genomic Sci.">
        <title>Complete genome sequence of Spirochaeta smaragdinae type strain (SEBR 4228).</title>
        <authorList>
            <person name="Mavromatis K."/>
            <person name="Yasawong M."/>
            <person name="Chertkov O."/>
            <person name="Lapidus A."/>
            <person name="Lucas S."/>
            <person name="Nolan M."/>
            <person name="Del Rio T.G."/>
            <person name="Tice H."/>
            <person name="Cheng J.F."/>
            <person name="Pitluck S."/>
            <person name="Liolios K."/>
            <person name="Ivanova N."/>
            <person name="Tapia R."/>
            <person name="Han C."/>
            <person name="Bruce D."/>
            <person name="Goodwin L."/>
            <person name="Pati A."/>
            <person name="Chen A."/>
            <person name="Palaniappan K."/>
            <person name="Land M."/>
            <person name="Hauser L."/>
            <person name="Chang Y.J."/>
            <person name="Jeffries C.D."/>
            <person name="Detter J.C."/>
            <person name="Rohde M."/>
            <person name="Brambilla E."/>
            <person name="Spring S."/>
            <person name="Goker M."/>
            <person name="Sikorski J."/>
            <person name="Woyke T."/>
            <person name="Bristow J."/>
            <person name="Eisen J.A."/>
            <person name="Markowitz V."/>
            <person name="Hugenholtz P."/>
            <person name="Klenk H.P."/>
            <person name="Kyrpides N.C."/>
        </authorList>
    </citation>
    <scope>NUCLEOTIDE SEQUENCE [LARGE SCALE GENOMIC DNA]</scope>
    <source>
        <strain evidence="2">DSM 11293 / JCM 15392 / SEBR 4228</strain>
    </source>
</reference>
<dbReference type="HOGENOM" id="CLU_182060_0_0_12"/>
<dbReference type="InterPro" id="IPR003489">
    <property type="entry name" value="RHF/RaiA"/>
</dbReference>
<dbReference type="Pfam" id="PF02482">
    <property type="entry name" value="Ribosomal_S30AE"/>
    <property type="match status" value="1"/>
</dbReference>
<protein>
    <submittedName>
        <fullName evidence="1">Ribosomal subunit interface protein</fullName>
    </submittedName>
</protein>
<keyword evidence="2" id="KW-1185">Reference proteome</keyword>
<dbReference type="Proteomes" id="UP000002318">
    <property type="component" value="Chromosome"/>
</dbReference>
<name>E1R9G2_SEDSS</name>
<dbReference type="OrthoDB" id="361037at2"/>
<dbReference type="InterPro" id="IPR036567">
    <property type="entry name" value="RHF-like"/>
</dbReference>